<sequence length="843" mass="95866">MRKKLVLCLLWLSILGISIGQYVTVFYGTPKWRDSNDTLMCVTANKSLWVTTACLPSFDEDEIEQPIPGVEEVFYNVSDNEVVRQAWFGIASLLDAVLKPCVKLTPFCVKMQCEDPSANFTEPITPISTAAPTTVTSSTGGQTTTIGLGVDNSTVKPETEKLKQCRYNITGLCRDCKIEMNQTFDLEDVACTNNTCYMSHCNTSVITQDCQYAVSDQQMVKLCAPPGRVLIKCNNRTENPCRNISAVTCTPPLSATVSSFFGFNGTRHKASRLIPITGDLNHKPREGTGVYVMAIADKYKLEIECIRKGNRSIVSVNSASGLVYYAGLEPYGNIDKGLCRFKGQWGWMLYALGKGLEKENNTWANYTGVNITGIGRNSTTFAKAIKRFKFDEKLKRGGDDAAENMMMMCGGYMWFCNITKILKTWNNASDPKWYPWSQCRLRQNVDDWMKVGRRIYLPPQPGFNNRIRCTQRVTEMFLEIQKVENGTQVSLLPPSDNVNQFVSVASDYKLVELELIGFAPTETQRYQPRNKRGALVLGLLGVLGLAGSAMGTVSTILTVQSSHLLAGIVRQQKHMLEMIEKQQELLKLTIWGVKNLQARLLGVEKYLKDQALLKQWGCEFMQVCHTTVPWNYTQSPDWGNDTWLKWQRKVDNLTQEIDDRLTIAYQEQQRNQYELQRFQELSDWTKWFNLANWMTYVKIGLLVVLAYVGLNIVLGLVRKIRIMRQGYVSLQLPFSDTLQDKEQPDNGEGEDSEFFESTFNEWNCTTECTGTLRVNWRDLLSHLWKGVVRVTRWIQKSLQHVWRTLKQKRQHGINLQQKKQRRGSPLQKAQEQLGREGAETTGV</sequence>
<keyword evidence="7 31" id="KW-1168">Fusion of virus membrane with host membrane</keyword>
<evidence type="ECO:0000256" key="26">
    <source>
        <dbReference type="ARBA" id="ARBA00037137"/>
    </source>
</evidence>
<dbReference type="InterPro" id="IPR000777">
    <property type="entry name" value="HIV1_Gp120"/>
</dbReference>
<evidence type="ECO:0000256" key="25">
    <source>
        <dbReference type="ARBA" id="ARBA00037086"/>
    </source>
</evidence>
<evidence type="ECO:0000313" key="35">
    <source>
        <dbReference type="EMBL" id="CAQ60128.1"/>
    </source>
</evidence>
<keyword evidence="23" id="KW-0325">Glycoprotein</keyword>
<evidence type="ECO:0000256" key="23">
    <source>
        <dbReference type="ARBA" id="ARBA00023180"/>
    </source>
</evidence>
<evidence type="ECO:0000256" key="4">
    <source>
        <dbReference type="ARBA" id="ARBA00004563"/>
    </source>
</evidence>
<evidence type="ECO:0000256" key="16">
    <source>
        <dbReference type="ARBA" id="ARBA00022870"/>
    </source>
</evidence>
<keyword evidence="17 31" id="KW-0261">Viral envelope protein</keyword>
<dbReference type="InterPro" id="IPR036377">
    <property type="entry name" value="Gp120_core_sf"/>
</dbReference>
<dbReference type="Gene3D" id="1.10.287.210">
    <property type="match status" value="1"/>
</dbReference>
<evidence type="ECO:0000256" key="17">
    <source>
        <dbReference type="ARBA" id="ARBA00022879"/>
    </source>
</evidence>
<dbReference type="InterPro" id="IPR000328">
    <property type="entry name" value="GP41-like"/>
</dbReference>
<evidence type="ECO:0000256" key="1">
    <source>
        <dbReference type="ARBA" id="ARBA00004402"/>
    </source>
</evidence>
<evidence type="ECO:0000256" key="8">
    <source>
        <dbReference type="ARBA" id="ARBA00022511"/>
    </source>
</evidence>
<evidence type="ECO:0000256" key="5">
    <source>
        <dbReference type="ARBA" id="ARBA00004578"/>
    </source>
</evidence>
<feature type="compositionally biased region" description="Basic and acidic residues" evidence="32">
    <location>
        <begin position="833"/>
        <end position="843"/>
    </location>
</feature>
<evidence type="ECO:0000256" key="12">
    <source>
        <dbReference type="ARBA" id="ARBA00022692"/>
    </source>
</evidence>
<dbReference type="GO" id="GO:0020002">
    <property type="term" value="C:host cell plasma membrane"/>
    <property type="evidence" value="ECO:0007669"/>
    <property type="project" value="UniProtKB-SubCell"/>
</dbReference>
<dbReference type="GO" id="GO:0005198">
    <property type="term" value="F:structural molecule activity"/>
    <property type="evidence" value="ECO:0007669"/>
    <property type="project" value="InterPro"/>
</dbReference>
<comment type="domain">
    <text evidence="31">The 17 amino acids long immunosuppressive region is present in many retroviral envelope proteins. Synthetic peptides derived from this relatively conserved sequence inhibit immune function in vitro and in vivo.</text>
</comment>
<evidence type="ECO:0000256" key="22">
    <source>
        <dbReference type="ARBA" id="ARBA00023157"/>
    </source>
</evidence>
<feature type="domain" description="Human immunodeficiency virus 1 envelope glycoprotein Gp120" evidence="33">
    <location>
        <begin position="21"/>
        <end position="529"/>
    </location>
</feature>
<comment type="function">
    <text evidence="25">The transmembrane protein gp41 (TM) acts as a class I viral fusion protein. Under the current model, the protein has at least 3 conformational states: pre-fusion native state, pre-hairpin intermediate state, and post-fusion hairpin state. During fusion of viral and target intracellular membranes, the coiled coil regions (heptad repeats) assume a trimer-of-hairpins structure, positioning the fusion peptide in close proximity to the C-terminal region of the ectodomain. The formation of this structure appears to drive apposition and subsequent fusion of viral and target cell membranes. Complete fusion occurs in host cell endosomes. The virus undergoes clathrin-dependent internalization long before endosomal fusion, thus minimizing the surface exposure of conserved viral epitopes during fusion and reducing the efficacy of inhibitors targeting these epitopes. Membranes fusion leads to delivery of the nucleocapsid into the cytoplasm.</text>
</comment>
<evidence type="ECO:0000256" key="20">
    <source>
        <dbReference type="ARBA" id="ARBA00023054"/>
    </source>
</evidence>
<evidence type="ECO:0000256" key="18">
    <source>
        <dbReference type="ARBA" id="ARBA00022989"/>
    </source>
</evidence>
<evidence type="ECO:0000313" key="36">
    <source>
        <dbReference type="Proteomes" id="UP000260611"/>
    </source>
</evidence>
<evidence type="ECO:0000256" key="28">
    <source>
        <dbReference type="ARBA" id="ARBA00037366"/>
    </source>
</evidence>
<evidence type="ECO:0000256" key="15">
    <source>
        <dbReference type="ARBA" id="ARBA00022844"/>
    </source>
</evidence>
<dbReference type="CDD" id="cd09909">
    <property type="entry name" value="HIV-1-like_HR1-HR2"/>
    <property type="match status" value="1"/>
</dbReference>
<feature type="domain" description="Retroviral envelope protein GP41-like" evidence="34">
    <location>
        <begin position="550"/>
        <end position="717"/>
    </location>
</feature>
<dbReference type="GO" id="GO:0046718">
    <property type="term" value="P:symbiont entry into host cell"/>
    <property type="evidence" value="ECO:0007669"/>
    <property type="project" value="UniProtKB-KW"/>
</dbReference>
<evidence type="ECO:0000256" key="24">
    <source>
        <dbReference type="ARBA" id="ARBA00023296"/>
    </source>
</evidence>
<name>B7UES4_SIV</name>
<keyword evidence="15 31" id="KW-0946">Virion</keyword>
<evidence type="ECO:0000256" key="7">
    <source>
        <dbReference type="ARBA" id="ARBA00022506"/>
    </source>
</evidence>
<comment type="function">
    <text evidence="28">The gp120-gp41 heterodimer allows rapid transcytosis of the virus through CD4 negative cells such as simple epithelial monolayers of the intestinal, rectal and endocervical epithelial barriers. Both gp120 and gp41 specifically recognize glycosphingolipids galactosyl-ceramide (GalCer) or 3' sulfo-galactosyl-ceramide (GalS) present in the lipid rafts structures of epithelial cells. Binding to these alternative receptors allows the rapid transcytosis of the virus through the epithelial cells. This transcytotic vesicle-mediated transport of virions from the apical side to the basolateral side of the epithelial cells does not involve infection of the cells themselves.</text>
</comment>
<reference evidence="35 36" key="1">
    <citation type="journal article" date="2009" name="J. Virol.">
        <title>Full-length genome characterization of a novel simian immunodeficiency virus lineage (SIVolc) from olive Colobus (Procolobus verus) and new SIVwrcPbb strains from Western Red Colobus (Piliocolobus badius badius) from the Tai Forest in Ivory Coast.</title>
        <authorList>
            <person name="Liegeois F."/>
            <person name="Lafay B."/>
            <person name="Formenty P."/>
            <person name="Locatelli S."/>
            <person name="Courgnaud V."/>
            <person name="Delaporte E."/>
            <person name="Peeters M."/>
        </authorList>
    </citation>
    <scope>NUCLEOTIDE SEQUENCE [LARGE SCALE GENOMIC DNA]</scope>
</reference>
<dbReference type="GO" id="GO:0039663">
    <property type="term" value="P:membrane fusion involved in viral entry into host cell"/>
    <property type="evidence" value="ECO:0007669"/>
    <property type="project" value="UniProtKB-KW"/>
</dbReference>
<feature type="transmembrane region" description="Helical" evidence="31">
    <location>
        <begin position="693"/>
        <end position="717"/>
    </location>
</feature>
<evidence type="ECO:0000256" key="30">
    <source>
        <dbReference type="ARBA" id="ARBA00046637"/>
    </source>
</evidence>
<dbReference type="SUPFAM" id="SSF58069">
    <property type="entry name" value="Virus ectodomain"/>
    <property type="match status" value="1"/>
</dbReference>
<evidence type="ECO:0000256" key="27">
    <source>
        <dbReference type="ARBA" id="ARBA00037206"/>
    </source>
</evidence>
<accession>B7UES4</accession>
<keyword evidence="12 31" id="KW-0812">Transmembrane</keyword>
<dbReference type="Pfam" id="PF00517">
    <property type="entry name" value="GP41"/>
    <property type="match status" value="1"/>
</dbReference>
<keyword evidence="16 31" id="KW-1043">Host membrane</keyword>
<organism evidence="35 36">
    <name type="scientific">Simian immunodeficiency virus - olc</name>
    <dbReference type="NCBI Taxonomy" id="538563"/>
    <lineage>
        <taxon>Viruses</taxon>
        <taxon>Riboviria</taxon>
        <taxon>Pararnavirae</taxon>
        <taxon>Artverviricota</taxon>
        <taxon>Revtraviricetes</taxon>
        <taxon>Ortervirales</taxon>
        <taxon>Retroviridae</taxon>
        <taxon>Orthoretrovirinae</taxon>
        <taxon>Lentivirus</taxon>
        <taxon>Lentivirus simimdef</taxon>
        <taxon>Simian immunodeficiency virus</taxon>
    </lineage>
</organism>
<evidence type="ECO:0000259" key="34">
    <source>
        <dbReference type="Pfam" id="PF00517"/>
    </source>
</evidence>
<keyword evidence="14 31" id="KW-1161">Viral attachment to host cell</keyword>
<evidence type="ECO:0000259" key="33">
    <source>
        <dbReference type="Pfam" id="PF00516"/>
    </source>
</evidence>
<evidence type="ECO:0000256" key="21">
    <source>
        <dbReference type="ARBA" id="ARBA00023136"/>
    </source>
</evidence>
<evidence type="ECO:0000256" key="10">
    <source>
        <dbReference type="ARBA" id="ARBA00022595"/>
    </source>
</evidence>
<gene>
    <name evidence="35" type="primary">env</name>
</gene>
<keyword evidence="21 31" id="KW-0472">Membrane</keyword>
<keyword evidence="8 31" id="KW-1032">Host cell membrane</keyword>
<evidence type="ECO:0000256" key="32">
    <source>
        <dbReference type="SAM" id="MobiDB-lite"/>
    </source>
</evidence>
<keyword evidence="24 31" id="KW-1160">Virus entry into host cell</keyword>
<comment type="function">
    <text evidence="29">The surface protein gp120 (SU) attaches the virus to the host lymphoid cell by binding to the primary receptor CD4. This interaction induces a structural rearrangement creating a high affinity binding site for a chemokine coreceptor like CCR5. This peculiar 2 stage receptor-interaction strategy allows gp120 to maintain the highly conserved coreceptor-binding site in a cryptic conformation, protected from neutralizing antibodies. These changes are transmitted to the transmembrane protein gp41 and are thought to activate its fusogenic potential by unmasking its fusion peptide.</text>
</comment>
<keyword evidence="9 31" id="KW-0945">Host-virus interaction</keyword>
<evidence type="ECO:0000256" key="31">
    <source>
        <dbReference type="RuleBase" id="RU363095"/>
    </source>
</evidence>
<keyword evidence="19 31" id="KW-1039">Host endosome</keyword>
<evidence type="ECO:0000256" key="19">
    <source>
        <dbReference type="ARBA" id="ARBA00023046"/>
    </source>
</evidence>
<dbReference type="EMBL" id="FM165200">
    <property type="protein sequence ID" value="CAQ60128.1"/>
    <property type="molecule type" value="Genomic_DNA"/>
</dbReference>
<keyword evidence="18 31" id="KW-1133">Transmembrane helix</keyword>
<keyword evidence="11 31" id="KW-0165">Cleavage on pair of basic residues</keyword>
<evidence type="ECO:0000256" key="14">
    <source>
        <dbReference type="ARBA" id="ARBA00022804"/>
    </source>
</evidence>
<evidence type="ECO:0000256" key="13">
    <source>
        <dbReference type="ARBA" id="ARBA00022703"/>
    </source>
</evidence>
<dbReference type="GO" id="GO:0044175">
    <property type="term" value="C:host cell endosome membrane"/>
    <property type="evidence" value="ECO:0007669"/>
    <property type="project" value="UniProtKB-SubCell"/>
</dbReference>
<dbReference type="Pfam" id="PF00516">
    <property type="entry name" value="GP120"/>
    <property type="match status" value="1"/>
</dbReference>
<evidence type="ECO:0000256" key="3">
    <source>
        <dbReference type="ARBA" id="ARBA00004505"/>
    </source>
</evidence>
<comment type="subcellular location">
    <subcellularLocation>
        <location evidence="3">Host cell membrane</location>
        <topology evidence="3">Peripheral membrane protein</topology>
    </subcellularLocation>
    <subcellularLocation>
        <location evidence="1">Host cell membrane</location>
        <topology evidence="1">Single-pass type I membrane protein</topology>
    </subcellularLocation>
    <subcellularLocation>
        <location evidence="2">Host endosome membrane</location>
        <topology evidence="2">Peripheral membrane protein</topology>
    </subcellularLocation>
    <subcellularLocation>
        <location evidence="5">Host endosome membrane</location>
        <topology evidence="5">Single-pass type I membrane protein</topology>
    </subcellularLocation>
    <subcellularLocation>
        <location evidence="6">Virion membrane</location>
        <topology evidence="6">Peripheral membrane protein</topology>
    </subcellularLocation>
    <subcellularLocation>
        <location evidence="4">Virion membrane</location>
        <topology evidence="4">Single-pass type I membrane protein</topology>
    </subcellularLocation>
</comment>
<keyword evidence="20" id="KW-0175">Coiled coil</keyword>
<dbReference type="GO" id="GO:0055036">
    <property type="term" value="C:virion membrane"/>
    <property type="evidence" value="ECO:0007669"/>
    <property type="project" value="UniProtKB-SubCell"/>
</dbReference>
<dbReference type="Gene3D" id="2.170.40.20">
    <property type="entry name" value="Human immunodeficiency virus 1, Gp160, envelope glycoprotein"/>
    <property type="match status" value="2"/>
</dbReference>
<protein>
    <recommendedName>
        <fullName evidence="31">Envelope glycoprotein gp160</fullName>
    </recommendedName>
    <component>
        <recommendedName>
            <fullName evidence="31">Surface protein gp120</fullName>
            <shortName evidence="31">SU</shortName>
        </recommendedName>
        <alternativeName>
            <fullName evidence="31">Glycoprotein 120</fullName>
            <shortName evidence="31">gp120</shortName>
        </alternativeName>
    </component>
    <component>
        <recommendedName>
            <fullName evidence="31">Transmembrane protein gp41</fullName>
            <shortName evidence="31">TM</shortName>
        </recommendedName>
    </component>
</protein>
<dbReference type="Proteomes" id="UP000260611">
    <property type="component" value="Segment"/>
</dbReference>
<comment type="subunit">
    <text evidence="30">The mature envelope protein (Env) consists of a homotrimer of non-covalently associated gp120-gp41 heterodimers. The resulting complex protrudes from the virus surface as a spike. Interacts with host CD4 and CCR5. Gp120 also interacts with the C-type lectins CD209/DC-SIGN and CLEC4M/DC-SIGNR (collectively referred to as DC-SIGN(R)).</text>
</comment>
<evidence type="ECO:0000256" key="29">
    <source>
        <dbReference type="ARBA" id="ARBA00037419"/>
    </source>
</evidence>
<feature type="region of interest" description="Disordered" evidence="32">
    <location>
        <begin position="812"/>
        <end position="843"/>
    </location>
</feature>
<keyword evidence="10 31" id="KW-1162">Viral penetration into host cytoplasm</keyword>
<dbReference type="SUPFAM" id="SSF56502">
    <property type="entry name" value="gp120 core"/>
    <property type="match status" value="1"/>
</dbReference>
<evidence type="ECO:0000256" key="2">
    <source>
        <dbReference type="ARBA" id="ARBA00004433"/>
    </source>
</evidence>
<comment type="function">
    <text evidence="26">The envelope glycoprotein gp160 precursor down-modulates cell surface CD4 antigen by interacting with it in the endoplasmic reticulum and blocking its transport to the cell surface.</text>
</comment>
<evidence type="ECO:0000256" key="11">
    <source>
        <dbReference type="ARBA" id="ARBA00022685"/>
    </source>
</evidence>
<dbReference type="GO" id="GO:0019031">
    <property type="term" value="C:viral envelope"/>
    <property type="evidence" value="ECO:0007669"/>
    <property type="project" value="UniProtKB-KW"/>
</dbReference>
<dbReference type="GO" id="GO:0019062">
    <property type="term" value="P:virion attachment to host cell"/>
    <property type="evidence" value="ECO:0007669"/>
    <property type="project" value="UniProtKB-UniRule"/>
</dbReference>
<proteinExistence type="predicted"/>
<comment type="function">
    <text evidence="27">Surface protein gp120 (SU) may target the virus to gut-associated lymphoid tissue (GALT) by binding host ITGA4/ITGB7 (alpha-4/beta-7 integrins), a complex that mediates T-cell migration to the GALT. Interaction between gp120 and ITGA4/ITGB7 would allow the virus to enter GALT early in the infection, infecting and killing most of GALT's resting CD4+ T-cells. This T-cell depletion is believed to be the major insult to the host immune system leading to AIDS.</text>
</comment>
<evidence type="ECO:0000256" key="9">
    <source>
        <dbReference type="ARBA" id="ARBA00022581"/>
    </source>
</evidence>
<keyword evidence="22" id="KW-1015">Disulfide bond</keyword>
<evidence type="ECO:0000256" key="6">
    <source>
        <dbReference type="ARBA" id="ARBA00004650"/>
    </source>
</evidence>
<keyword evidence="13 31" id="KW-0053">Apoptosis</keyword>